<accession>A0ABW7TLL0</accession>
<dbReference type="GeneID" id="93504163"/>
<dbReference type="RefSeq" id="WP_033247385.1">
    <property type="nucleotide sequence ID" value="NZ_JBIRUQ010000002.1"/>
</dbReference>
<evidence type="ECO:0000313" key="1">
    <source>
        <dbReference type="EMBL" id="MFI1461018.1"/>
    </source>
</evidence>
<gene>
    <name evidence="1" type="ORF">ACH4WX_09875</name>
</gene>
<name>A0ABW7TLL0_9NOCA</name>
<dbReference type="EMBL" id="JBIRUQ010000002">
    <property type="protein sequence ID" value="MFI1461018.1"/>
    <property type="molecule type" value="Genomic_DNA"/>
</dbReference>
<keyword evidence="2" id="KW-1185">Reference proteome</keyword>
<protein>
    <submittedName>
        <fullName evidence="1">Uncharacterized protein</fullName>
    </submittedName>
</protein>
<proteinExistence type="predicted"/>
<comment type="caution">
    <text evidence="1">The sequence shown here is derived from an EMBL/GenBank/DDBJ whole genome shotgun (WGS) entry which is preliminary data.</text>
</comment>
<organism evidence="1 2">
    <name type="scientific">Nocardia carnea</name>
    <dbReference type="NCBI Taxonomy" id="37328"/>
    <lineage>
        <taxon>Bacteria</taxon>
        <taxon>Bacillati</taxon>
        <taxon>Actinomycetota</taxon>
        <taxon>Actinomycetes</taxon>
        <taxon>Mycobacteriales</taxon>
        <taxon>Nocardiaceae</taxon>
        <taxon>Nocardia</taxon>
    </lineage>
</organism>
<dbReference type="Proteomes" id="UP001611263">
    <property type="component" value="Unassembled WGS sequence"/>
</dbReference>
<reference evidence="1 2" key="1">
    <citation type="submission" date="2024-10" db="EMBL/GenBank/DDBJ databases">
        <title>The Natural Products Discovery Center: Release of the First 8490 Sequenced Strains for Exploring Actinobacteria Biosynthetic Diversity.</title>
        <authorList>
            <person name="Kalkreuter E."/>
            <person name="Kautsar S.A."/>
            <person name="Yang D."/>
            <person name="Bader C.D."/>
            <person name="Teijaro C.N."/>
            <person name="Fluegel L."/>
            <person name="Davis C.M."/>
            <person name="Simpson J.R."/>
            <person name="Lauterbach L."/>
            <person name="Steele A.D."/>
            <person name="Gui C."/>
            <person name="Meng S."/>
            <person name="Li G."/>
            <person name="Viehrig K."/>
            <person name="Ye F."/>
            <person name="Su P."/>
            <person name="Kiefer A.F."/>
            <person name="Nichols A."/>
            <person name="Cepeda A.J."/>
            <person name="Yan W."/>
            <person name="Fan B."/>
            <person name="Jiang Y."/>
            <person name="Adhikari A."/>
            <person name="Zheng C.-J."/>
            <person name="Schuster L."/>
            <person name="Cowan T.M."/>
            <person name="Smanski M.J."/>
            <person name="Chevrette M.G."/>
            <person name="De Carvalho L.P.S."/>
            <person name="Shen B."/>
        </authorList>
    </citation>
    <scope>NUCLEOTIDE SEQUENCE [LARGE SCALE GENOMIC DNA]</scope>
    <source>
        <strain evidence="1 2">NPDC020568</strain>
    </source>
</reference>
<sequence>MVKILSLDDLTAIVGDAAGAVSVMTDCVGTTVDSWSTETNSECAIDREMRGTLEVIRDLFAAGLTGVLEQSGITVQATDLGKNVLRNSDIDGSNVVQSAEA</sequence>
<evidence type="ECO:0000313" key="2">
    <source>
        <dbReference type="Proteomes" id="UP001611263"/>
    </source>
</evidence>